<dbReference type="Pfam" id="PF04355">
    <property type="entry name" value="BamE"/>
    <property type="match status" value="1"/>
</dbReference>
<keyword evidence="2 4" id="KW-0472">Membrane</keyword>
<feature type="domain" description="Outer membrane protein assembly factor BamE" evidence="6">
    <location>
        <begin position="57"/>
        <end position="127"/>
    </location>
</feature>
<evidence type="ECO:0000259" key="6">
    <source>
        <dbReference type="Pfam" id="PF04355"/>
    </source>
</evidence>
<dbReference type="EMBL" id="CADIKF010000004">
    <property type="protein sequence ID" value="CAB3749700.1"/>
    <property type="molecule type" value="Genomic_DNA"/>
</dbReference>
<keyword evidence="1 4" id="KW-0732">Signal</keyword>
<dbReference type="PROSITE" id="PS51257">
    <property type="entry name" value="PROKAR_LIPOPROTEIN"/>
    <property type="match status" value="1"/>
</dbReference>
<dbReference type="InterPro" id="IPR026592">
    <property type="entry name" value="BamE"/>
</dbReference>
<keyword evidence="4" id="KW-0449">Lipoprotein</keyword>
<evidence type="ECO:0000313" key="8">
    <source>
        <dbReference type="Proteomes" id="UP000494329"/>
    </source>
</evidence>
<reference evidence="7 8" key="1">
    <citation type="submission" date="2020-04" db="EMBL/GenBank/DDBJ databases">
        <authorList>
            <person name="De Canck E."/>
        </authorList>
    </citation>
    <scope>NUCLEOTIDE SEQUENCE [LARGE SCALE GENOMIC DNA]</scope>
    <source>
        <strain evidence="7 8">LMG 29739</strain>
    </source>
</reference>
<feature type="compositionally biased region" description="Polar residues" evidence="5">
    <location>
        <begin position="228"/>
        <end position="251"/>
    </location>
</feature>
<keyword evidence="8" id="KW-1185">Reference proteome</keyword>
<gene>
    <name evidence="4 7" type="primary">bamE</name>
    <name evidence="7" type="ORF">LMG29739_00872</name>
</gene>
<dbReference type="InterPro" id="IPR037873">
    <property type="entry name" value="BamE-like"/>
</dbReference>
<organism evidence="7 8">
    <name type="scientific">Paraburkholderia solisilvae</name>
    <dbReference type="NCBI Taxonomy" id="624376"/>
    <lineage>
        <taxon>Bacteria</taxon>
        <taxon>Pseudomonadati</taxon>
        <taxon>Pseudomonadota</taxon>
        <taxon>Betaproteobacteria</taxon>
        <taxon>Burkholderiales</taxon>
        <taxon>Burkholderiaceae</taxon>
        <taxon>Paraburkholderia</taxon>
    </lineage>
</organism>
<evidence type="ECO:0000256" key="3">
    <source>
        <dbReference type="ARBA" id="ARBA00023237"/>
    </source>
</evidence>
<evidence type="ECO:0000256" key="4">
    <source>
        <dbReference type="HAMAP-Rule" id="MF_00925"/>
    </source>
</evidence>
<comment type="similarity">
    <text evidence="4">Belongs to the BamE family.</text>
</comment>
<keyword evidence="4" id="KW-0564">Palmitate</keyword>
<comment type="subunit">
    <text evidence="4">Part of the Bam complex.</text>
</comment>
<evidence type="ECO:0000256" key="1">
    <source>
        <dbReference type="ARBA" id="ARBA00022729"/>
    </source>
</evidence>
<protein>
    <recommendedName>
        <fullName evidence="4">Outer membrane protein assembly factor BamE</fullName>
    </recommendedName>
</protein>
<accession>A0A6J5D5W0</accession>
<dbReference type="GO" id="GO:0030674">
    <property type="term" value="F:protein-macromolecule adaptor activity"/>
    <property type="evidence" value="ECO:0007669"/>
    <property type="project" value="TreeGrafter"/>
</dbReference>
<proteinExistence type="inferred from homology"/>
<comment type="subcellular location">
    <subcellularLocation>
        <location evidence="4">Cell outer membrane</location>
        <topology evidence="4">Lipid-anchor</topology>
    </subcellularLocation>
</comment>
<dbReference type="GO" id="GO:1990063">
    <property type="term" value="C:Bam protein complex"/>
    <property type="evidence" value="ECO:0007669"/>
    <property type="project" value="TreeGrafter"/>
</dbReference>
<name>A0A6J5D5W0_9BURK</name>
<evidence type="ECO:0000256" key="2">
    <source>
        <dbReference type="ARBA" id="ARBA00023136"/>
    </source>
</evidence>
<dbReference type="Gene3D" id="3.30.1450.10">
    <property type="match status" value="1"/>
</dbReference>
<comment type="function">
    <text evidence="4">Part of the outer membrane protein assembly complex, which is involved in assembly and insertion of beta-barrel proteins into the outer membrane.</text>
</comment>
<dbReference type="AlphaFoldDB" id="A0A6J5D5W0"/>
<dbReference type="GO" id="GO:0051205">
    <property type="term" value="P:protein insertion into membrane"/>
    <property type="evidence" value="ECO:0007669"/>
    <property type="project" value="UniProtKB-UniRule"/>
</dbReference>
<dbReference type="Proteomes" id="UP000494329">
    <property type="component" value="Unassembled WGS sequence"/>
</dbReference>
<sequence length="296" mass="30664">MREMIPKSVLFYWGSRMRSTLLAAAAVALVAGCSTYDNVTQKIAQSITPYRITVVQGNFVSREAAAQMQVGMSRAQVRQLLGTPLLADMFHADRWDYLFYFKRGSTSIVQQRDFIVIFANDRVASWSGGEDLPSNLELLADIDGDKAGKKVHATAIAASGASAPAAAASGASAAVAAAPPLPTTPDTALSPTAEAAQAGNLPLEDPNAQAAQAANRLTNAVQAPAAGTTPSVRSGTPQSNGGVPQNATAPGQPQFHFQRPAPPSIQGVPQDNPVGPTGPQSSNPQAPAQPQSQPSS</sequence>
<evidence type="ECO:0000313" key="7">
    <source>
        <dbReference type="EMBL" id="CAB3749700.1"/>
    </source>
</evidence>
<dbReference type="GO" id="GO:0043165">
    <property type="term" value="P:Gram-negative-bacterium-type cell outer membrane assembly"/>
    <property type="evidence" value="ECO:0007669"/>
    <property type="project" value="UniProtKB-UniRule"/>
</dbReference>
<dbReference type="PANTHER" id="PTHR37482">
    <property type="entry name" value="OUTER MEMBRANE PROTEIN ASSEMBLY FACTOR BAME"/>
    <property type="match status" value="1"/>
</dbReference>
<dbReference type="HAMAP" id="MF_00925">
    <property type="entry name" value="OM_assembly_BamE"/>
    <property type="match status" value="1"/>
</dbReference>
<feature type="region of interest" description="Disordered" evidence="5">
    <location>
        <begin position="224"/>
        <end position="296"/>
    </location>
</feature>
<evidence type="ECO:0000256" key="5">
    <source>
        <dbReference type="SAM" id="MobiDB-lite"/>
    </source>
</evidence>
<feature type="compositionally biased region" description="Low complexity" evidence="5">
    <location>
        <begin position="279"/>
        <end position="296"/>
    </location>
</feature>
<dbReference type="PANTHER" id="PTHR37482:SF1">
    <property type="entry name" value="OUTER MEMBRANE PROTEIN ASSEMBLY FACTOR BAME"/>
    <property type="match status" value="1"/>
</dbReference>
<keyword evidence="3 4" id="KW-0998">Cell outer membrane</keyword>
<dbReference type="InterPro" id="IPR007450">
    <property type="entry name" value="BamE_dom"/>
</dbReference>